<organism evidence="5 6">
    <name type="scientific">Ceratina calcarata</name>
    <dbReference type="NCBI Taxonomy" id="156304"/>
    <lineage>
        <taxon>Eukaryota</taxon>
        <taxon>Metazoa</taxon>
        <taxon>Ecdysozoa</taxon>
        <taxon>Arthropoda</taxon>
        <taxon>Hexapoda</taxon>
        <taxon>Insecta</taxon>
        <taxon>Pterygota</taxon>
        <taxon>Neoptera</taxon>
        <taxon>Endopterygota</taxon>
        <taxon>Hymenoptera</taxon>
        <taxon>Apocrita</taxon>
        <taxon>Aculeata</taxon>
        <taxon>Apoidea</taxon>
        <taxon>Anthophila</taxon>
        <taxon>Apidae</taxon>
        <taxon>Ceratina</taxon>
        <taxon>Zadontomerus</taxon>
    </lineage>
</organism>
<dbReference type="RefSeq" id="XP_017884796.1">
    <property type="nucleotide sequence ID" value="XM_018029307.2"/>
</dbReference>
<dbReference type="Proteomes" id="UP000694925">
    <property type="component" value="Unplaced"/>
</dbReference>
<gene>
    <name evidence="6" type="primary">LOC108627814</name>
</gene>
<dbReference type="InterPro" id="IPR029062">
    <property type="entry name" value="Class_I_gatase-like"/>
</dbReference>
<evidence type="ECO:0000256" key="3">
    <source>
        <dbReference type="ARBA" id="ARBA00023097"/>
    </source>
</evidence>
<dbReference type="KEGG" id="ccal:108627814"/>
<dbReference type="PANTHER" id="PTHR48094">
    <property type="entry name" value="PROTEIN/NUCLEIC ACID DEGLYCASE DJ-1-RELATED"/>
    <property type="match status" value="1"/>
</dbReference>
<dbReference type="InterPro" id="IPR002818">
    <property type="entry name" value="DJ-1/PfpI"/>
</dbReference>
<dbReference type="GeneID" id="108627814"/>
<dbReference type="InterPro" id="IPR006287">
    <property type="entry name" value="DJ-1"/>
</dbReference>
<dbReference type="SUPFAM" id="SSF52317">
    <property type="entry name" value="Class I glutamine amidotransferase-like"/>
    <property type="match status" value="1"/>
</dbReference>
<proteinExistence type="predicted"/>
<evidence type="ECO:0000313" key="5">
    <source>
        <dbReference type="Proteomes" id="UP000694925"/>
    </source>
</evidence>
<name>A0AAJ7J4N9_9HYME</name>
<evidence type="ECO:0000313" key="6">
    <source>
        <dbReference type="RefSeq" id="XP_017884796.1"/>
    </source>
</evidence>
<dbReference type="GO" id="GO:0051896">
    <property type="term" value="P:regulation of phosphatidylinositol 3-kinase/protein kinase B signal transduction"/>
    <property type="evidence" value="ECO:0007669"/>
    <property type="project" value="UniProtKB-ARBA"/>
</dbReference>
<dbReference type="Pfam" id="PF01965">
    <property type="entry name" value="DJ-1_PfpI"/>
    <property type="match status" value="1"/>
</dbReference>
<dbReference type="GO" id="GO:0005739">
    <property type="term" value="C:mitochondrion"/>
    <property type="evidence" value="ECO:0007669"/>
    <property type="project" value="TreeGrafter"/>
</dbReference>
<dbReference type="InterPro" id="IPR050325">
    <property type="entry name" value="Prot/Nucl_acid_deglycase"/>
</dbReference>
<dbReference type="FunFam" id="3.40.50.880:FF:000022">
    <property type="entry name" value="protein deglycase DJ-1"/>
    <property type="match status" value="1"/>
</dbReference>
<keyword evidence="3" id="KW-0558">Oxidation</keyword>
<accession>A0AAJ7J4N9</accession>
<evidence type="ECO:0000259" key="4">
    <source>
        <dbReference type="Pfam" id="PF01965"/>
    </source>
</evidence>
<sequence>MSILSRLVPHFAQSVRRNQTILFENVRHATTMAKKSALLLLAEGSEEMEAVITTDVLRRAGINVTVAGLGEGPCIKCSRDVKIRADMQLQDAINQKYDVVVLPGGLGGSKAFISSAEVGKLLQQQEKEGRLIAAICAAPTALKAHGIAKGKKLTSYPAMKDDLVNDYEYVEDKVVVDGNLITSRGPATAFAFGLAIAENLVNKQTADDVAKAMLYIA</sequence>
<dbReference type="GO" id="GO:0006979">
    <property type="term" value="P:response to oxidative stress"/>
    <property type="evidence" value="ECO:0007669"/>
    <property type="project" value="UniProtKB-ARBA"/>
</dbReference>
<dbReference type="NCBIfam" id="TIGR01383">
    <property type="entry name" value="not_thiJ"/>
    <property type="match status" value="1"/>
</dbReference>
<dbReference type="GO" id="GO:1903189">
    <property type="term" value="P:glyoxal metabolic process"/>
    <property type="evidence" value="ECO:0007669"/>
    <property type="project" value="TreeGrafter"/>
</dbReference>
<comment type="subcellular location">
    <subcellularLocation>
        <location evidence="1">Cytoplasm</location>
    </subcellularLocation>
</comment>
<dbReference type="GO" id="GO:0005634">
    <property type="term" value="C:nucleus"/>
    <property type="evidence" value="ECO:0007669"/>
    <property type="project" value="TreeGrafter"/>
</dbReference>
<feature type="domain" description="DJ-1/PfpI" evidence="4">
    <location>
        <begin position="35"/>
        <end position="198"/>
    </location>
</feature>
<keyword evidence="5" id="KW-1185">Reference proteome</keyword>
<reference evidence="6" key="1">
    <citation type="submission" date="2025-08" db="UniProtKB">
        <authorList>
            <consortium name="RefSeq"/>
        </authorList>
    </citation>
    <scope>IDENTIFICATION</scope>
    <source>
        <tissue evidence="6">Whole body</tissue>
    </source>
</reference>
<keyword evidence="2" id="KW-0963">Cytoplasm</keyword>
<dbReference type="AlphaFoldDB" id="A0AAJ7J4N9"/>
<protein>
    <submittedName>
        <fullName evidence="6">Protein dj-1beta-like</fullName>
    </submittedName>
</protein>
<dbReference type="CDD" id="cd03135">
    <property type="entry name" value="GATase1_DJ-1"/>
    <property type="match status" value="1"/>
</dbReference>
<dbReference type="GO" id="GO:0046295">
    <property type="term" value="P:glycolate biosynthetic process"/>
    <property type="evidence" value="ECO:0007669"/>
    <property type="project" value="TreeGrafter"/>
</dbReference>
<evidence type="ECO:0000256" key="2">
    <source>
        <dbReference type="ARBA" id="ARBA00022490"/>
    </source>
</evidence>
<dbReference type="PANTHER" id="PTHR48094:SF12">
    <property type="entry name" value="PARKINSON DISEASE PROTEIN 7 HOMOLOG"/>
    <property type="match status" value="1"/>
</dbReference>
<evidence type="ECO:0000256" key="1">
    <source>
        <dbReference type="ARBA" id="ARBA00004496"/>
    </source>
</evidence>
<dbReference type="Gene3D" id="3.40.50.880">
    <property type="match status" value="1"/>
</dbReference>